<comment type="caution">
    <text evidence="2">The sequence shown here is derived from an EMBL/GenBank/DDBJ whole genome shotgun (WGS) entry which is preliminary data.</text>
</comment>
<dbReference type="EMBL" id="JAGSOG010000234">
    <property type="protein sequence ID" value="MBR7837835.1"/>
    <property type="molecule type" value="Genomic_DNA"/>
</dbReference>
<accession>A0A941EUE0</accession>
<name>A0A941EUE0_9ACTN</name>
<protein>
    <recommendedName>
        <fullName evidence="4">DUF4190 domain-containing protein</fullName>
    </recommendedName>
</protein>
<evidence type="ECO:0008006" key="4">
    <source>
        <dbReference type="Google" id="ProtNLM"/>
    </source>
</evidence>
<organism evidence="2 3">
    <name type="scientific">Actinospica durhamensis</name>
    <dbReference type="NCBI Taxonomy" id="1508375"/>
    <lineage>
        <taxon>Bacteria</taxon>
        <taxon>Bacillati</taxon>
        <taxon>Actinomycetota</taxon>
        <taxon>Actinomycetes</taxon>
        <taxon>Catenulisporales</taxon>
        <taxon>Actinospicaceae</taxon>
        <taxon>Actinospica</taxon>
    </lineage>
</organism>
<gene>
    <name evidence="2" type="ORF">KDL01_31460</name>
</gene>
<keyword evidence="3" id="KW-1185">Reference proteome</keyword>
<feature type="transmembrane region" description="Helical" evidence="1">
    <location>
        <begin position="6"/>
        <end position="37"/>
    </location>
</feature>
<keyword evidence="1" id="KW-1133">Transmembrane helix</keyword>
<dbReference type="RefSeq" id="WP_212532297.1">
    <property type="nucleotide sequence ID" value="NZ_JAGSOG010000234.1"/>
</dbReference>
<dbReference type="AlphaFoldDB" id="A0A941EUE0"/>
<evidence type="ECO:0000313" key="3">
    <source>
        <dbReference type="Proteomes" id="UP000675781"/>
    </source>
</evidence>
<dbReference type="Proteomes" id="UP000675781">
    <property type="component" value="Unassembled WGS sequence"/>
</dbReference>
<feature type="transmembrane region" description="Helical" evidence="1">
    <location>
        <begin position="49"/>
        <end position="70"/>
    </location>
</feature>
<proteinExistence type="predicted"/>
<reference evidence="2" key="1">
    <citation type="submission" date="2021-04" db="EMBL/GenBank/DDBJ databases">
        <title>Genome based classification of Actinospica acidithermotolerans sp. nov., an actinobacterium isolated from an Indonesian hot spring.</title>
        <authorList>
            <person name="Kusuma A.B."/>
            <person name="Putra K.E."/>
            <person name="Nafisah S."/>
            <person name="Loh J."/>
            <person name="Nouioui I."/>
            <person name="Goodfellow M."/>
        </authorList>
    </citation>
    <scope>NUCLEOTIDE SEQUENCE</scope>
    <source>
        <strain evidence="2">CSCA 57</strain>
    </source>
</reference>
<sequence>MSDTRLAPIAFVSGLIGLLVANLVLGPLAIALGATALRRDRTRRGRAALALLLGLADLAVFAVLAVHAGVGHGSLGWRFLGR</sequence>
<keyword evidence="1" id="KW-0812">Transmembrane</keyword>
<evidence type="ECO:0000313" key="2">
    <source>
        <dbReference type="EMBL" id="MBR7837835.1"/>
    </source>
</evidence>
<keyword evidence="1" id="KW-0472">Membrane</keyword>
<evidence type="ECO:0000256" key="1">
    <source>
        <dbReference type="SAM" id="Phobius"/>
    </source>
</evidence>